<keyword evidence="1" id="KW-1133">Transmembrane helix</keyword>
<keyword evidence="3" id="KW-1185">Reference proteome</keyword>
<feature type="transmembrane region" description="Helical" evidence="1">
    <location>
        <begin position="185"/>
        <end position="201"/>
    </location>
</feature>
<gene>
    <name evidence="2" type="ORF">BXZ70DRAFT_677673</name>
</gene>
<proteinExistence type="predicted"/>
<comment type="caution">
    <text evidence="2">The sequence shown here is derived from an EMBL/GenBank/DDBJ whole genome shotgun (WGS) entry which is preliminary data.</text>
</comment>
<dbReference type="AlphaFoldDB" id="A0A8K0UTU4"/>
<dbReference type="EMBL" id="JAEVFJ010000006">
    <property type="protein sequence ID" value="KAH8104003.1"/>
    <property type="molecule type" value="Genomic_DNA"/>
</dbReference>
<evidence type="ECO:0000313" key="2">
    <source>
        <dbReference type="EMBL" id="KAH8104003.1"/>
    </source>
</evidence>
<keyword evidence="1" id="KW-0812">Transmembrane</keyword>
<feature type="transmembrane region" description="Helical" evidence="1">
    <location>
        <begin position="49"/>
        <end position="70"/>
    </location>
</feature>
<dbReference type="OrthoDB" id="2126185at2759"/>
<evidence type="ECO:0000313" key="3">
    <source>
        <dbReference type="Proteomes" id="UP000813824"/>
    </source>
</evidence>
<organism evidence="2 3">
    <name type="scientific">Cristinia sonorae</name>
    <dbReference type="NCBI Taxonomy" id="1940300"/>
    <lineage>
        <taxon>Eukaryota</taxon>
        <taxon>Fungi</taxon>
        <taxon>Dikarya</taxon>
        <taxon>Basidiomycota</taxon>
        <taxon>Agaricomycotina</taxon>
        <taxon>Agaricomycetes</taxon>
        <taxon>Agaricomycetidae</taxon>
        <taxon>Agaricales</taxon>
        <taxon>Pleurotineae</taxon>
        <taxon>Stephanosporaceae</taxon>
        <taxon>Cristinia</taxon>
    </lineage>
</organism>
<keyword evidence="1" id="KW-0472">Membrane</keyword>
<feature type="transmembrane region" description="Helical" evidence="1">
    <location>
        <begin position="143"/>
        <end position="165"/>
    </location>
</feature>
<feature type="transmembrane region" description="Helical" evidence="1">
    <location>
        <begin position="6"/>
        <end position="28"/>
    </location>
</feature>
<protein>
    <submittedName>
        <fullName evidence="2">Uncharacterized protein</fullName>
    </submittedName>
</protein>
<name>A0A8K0UTU4_9AGAR</name>
<accession>A0A8K0UTU4</accession>
<dbReference type="Proteomes" id="UP000813824">
    <property type="component" value="Unassembled WGS sequence"/>
</dbReference>
<sequence>MNITSTELVALSIFSSYFLVILGLFAIIGKNIPVFSGAGRIWQRRVFSGLVVASLLHTWYYMLAFLKWSFTRHRDTSGSESGPFVQQITSWLLNTGLFEEAWAIVSTDPVPWWLSEPICLFTVGAWTVFLATNGRKYAVKHIWAYMLLGQLVAISVATNLFFLALLLSPTPKPRPSLRTSHAPPILWTSVLISMLAVGISPHTTAQTFLPNLLIMHFLIVLPLLPFGHNTNSKFAIRTKTLYSLTAVIALGLRARTTLVAFASLPPAQQSLTEFLYVSWRTIHAHPAQSSIGWDVIWTSVSLIIWVAISPLNETQRSWSSTASAFVTSVLFSAGVGAPLAFKQQVEEDGGISDKNE</sequence>
<feature type="transmembrane region" description="Helical" evidence="1">
    <location>
        <begin position="208"/>
        <end position="228"/>
    </location>
</feature>
<evidence type="ECO:0000256" key="1">
    <source>
        <dbReference type="SAM" id="Phobius"/>
    </source>
</evidence>
<reference evidence="2" key="1">
    <citation type="journal article" date="2021" name="New Phytol.">
        <title>Evolutionary innovations through gain and loss of genes in the ectomycorrhizal Boletales.</title>
        <authorList>
            <person name="Wu G."/>
            <person name="Miyauchi S."/>
            <person name="Morin E."/>
            <person name="Kuo A."/>
            <person name="Drula E."/>
            <person name="Varga T."/>
            <person name="Kohler A."/>
            <person name="Feng B."/>
            <person name="Cao Y."/>
            <person name="Lipzen A."/>
            <person name="Daum C."/>
            <person name="Hundley H."/>
            <person name="Pangilinan J."/>
            <person name="Johnson J."/>
            <person name="Barry K."/>
            <person name="LaButti K."/>
            <person name="Ng V."/>
            <person name="Ahrendt S."/>
            <person name="Min B."/>
            <person name="Choi I.G."/>
            <person name="Park H."/>
            <person name="Plett J.M."/>
            <person name="Magnuson J."/>
            <person name="Spatafora J.W."/>
            <person name="Nagy L.G."/>
            <person name="Henrissat B."/>
            <person name="Grigoriev I.V."/>
            <person name="Yang Z.L."/>
            <person name="Xu J."/>
            <person name="Martin F.M."/>
        </authorList>
    </citation>
    <scope>NUCLEOTIDE SEQUENCE</scope>
    <source>
        <strain evidence="2">KKN 215</strain>
    </source>
</reference>